<dbReference type="Proteomes" id="UP000274756">
    <property type="component" value="Unassembled WGS sequence"/>
</dbReference>
<evidence type="ECO:0000259" key="6">
    <source>
        <dbReference type="PROSITE" id="PS50940"/>
    </source>
</evidence>
<keyword evidence="5" id="KW-0325">Glycoprotein</keyword>
<dbReference type="PROSITE" id="PS50940">
    <property type="entry name" value="CHIT_BIND_II"/>
    <property type="match status" value="3"/>
</dbReference>
<keyword evidence="1" id="KW-0147">Chitin-binding</keyword>
<dbReference type="OrthoDB" id="5846329at2759"/>
<dbReference type="EMBL" id="UYYG01001207">
    <property type="protein sequence ID" value="VDN60257.1"/>
    <property type="molecule type" value="Genomic_DNA"/>
</dbReference>
<dbReference type="PANTHER" id="PTHR23301:SF0">
    <property type="entry name" value="CHITIN-BINDING TYPE-2 DOMAIN-CONTAINING PROTEIN-RELATED"/>
    <property type="match status" value="1"/>
</dbReference>
<dbReference type="Gene3D" id="2.170.140.10">
    <property type="entry name" value="Chitin binding domain"/>
    <property type="match status" value="3"/>
</dbReference>
<proteinExistence type="predicted"/>
<gene>
    <name evidence="7" type="ORF">DME_LOCUS10230</name>
</gene>
<evidence type="ECO:0000256" key="2">
    <source>
        <dbReference type="ARBA" id="ARBA00022729"/>
    </source>
</evidence>
<accession>A0A0N4UJN7</accession>
<dbReference type="InterPro" id="IPR036508">
    <property type="entry name" value="Chitin-bd_dom_sf"/>
</dbReference>
<evidence type="ECO:0000313" key="9">
    <source>
        <dbReference type="Proteomes" id="UP000274756"/>
    </source>
</evidence>
<evidence type="ECO:0000256" key="5">
    <source>
        <dbReference type="ARBA" id="ARBA00023180"/>
    </source>
</evidence>
<dbReference type="Proteomes" id="UP000038040">
    <property type="component" value="Unplaced"/>
</dbReference>
<evidence type="ECO:0000256" key="3">
    <source>
        <dbReference type="ARBA" id="ARBA00022737"/>
    </source>
</evidence>
<organism evidence="8 10">
    <name type="scientific">Dracunculus medinensis</name>
    <name type="common">Guinea worm</name>
    <dbReference type="NCBI Taxonomy" id="318479"/>
    <lineage>
        <taxon>Eukaryota</taxon>
        <taxon>Metazoa</taxon>
        <taxon>Ecdysozoa</taxon>
        <taxon>Nematoda</taxon>
        <taxon>Chromadorea</taxon>
        <taxon>Rhabditida</taxon>
        <taxon>Spirurina</taxon>
        <taxon>Dracunculoidea</taxon>
        <taxon>Dracunculidae</taxon>
        <taxon>Dracunculus</taxon>
    </lineage>
</organism>
<reference evidence="7 9" key="2">
    <citation type="submission" date="2018-11" db="EMBL/GenBank/DDBJ databases">
        <authorList>
            <consortium name="Pathogen Informatics"/>
        </authorList>
    </citation>
    <scope>NUCLEOTIDE SEQUENCE [LARGE SCALE GENOMIC DNA]</scope>
</reference>
<dbReference type="GO" id="GO:0008061">
    <property type="term" value="F:chitin binding"/>
    <property type="evidence" value="ECO:0007669"/>
    <property type="project" value="UniProtKB-KW"/>
</dbReference>
<dbReference type="Pfam" id="PF01607">
    <property type="entry name" value="CBM_14"/>
    <property type="match status" value="3"/>
</dbReference>
<keyword evidence="2" id="KW-0732">Signal</keyword>
<feature type="domain" description="Chitin-binding type-2" evidence="6">
    <location>
        <begin position="33"/>
        <end position="85"/>
    </location>
</feature>
<dbReference type="InterPro" id="IPR051940">
    <property type="entry name" value="Chitin_bind-dev_reg"/>
</dbReference>
<dbReference type="SUPFAM" id="SSF57625">
    <property type="entry name" value="Invertebrate chitin-binding proteins"/>
    <property type="match status" value="3"/>
</dbReference>
<evidence type="ECO:0000313" key="10">
    <source>
        <dbReference type="WBParaSite" id="DME_0000788101-mRNA-1"/>
    </source>
</evidence>
<evidence type="ECO:0000256" key="1">
    <source>
        <dbReference type="ARBA" id="ARBA00022669"/>
    </source>
</evidence>
<feature type="domain" description="Chitin-binding type-2" evidence="6">
    <location>
        <begin position="159"/>
        <end position="221"/>
    </location>
</feature>
<name>A0A0N4UJN7_DRAME</name>
<keyword evidence="9" id="KW-1185">Reference proteome</keyword>
<dbReference type="PANTHER" id="PTHR23301">
    <property type="entry name" value="CHITIN BINDING PERITROPHIN-A"/>
    <property type="match status" value="1"/>
</dbReference>
<dbReference type="GO" id="GO:0005576">
    <property type="term" value="C:extracellular region"/>
    <property type="evidence" value="ECO:0007669"/>
    <property type="project" value="InterPro"/>
</dbReference>
<protein>
    <submittedName>
        <fullName evidence="10">Chitin-binding type-2 domain-containing protein</fullName>
    </submittedName>
</protein>
<evidence type="ECO:0000256" key="4">
    <source>
        <dbReference type="ARBA" id="ARBA00023157"/>
    </source>
</evidence>
<reference evidence="10" key="1">
    <citation type="submission" date="2017-02" db="UniProtKB">
        <authorList>
            <consortium name="WormBaseParasite"/>
        </authorList>
    </citation>
    <scope>IDENTIFICATION</scope>
</reference>
<evidence type="ECO:0000313" key="7">
    <source>
        <dbReference type="EMBL" id="VDN60257.1"/>
    </source>
</evidence>
<dbReference type="SMART" id="SM00494">
    <property type="entry name" value="ChtBD2"/>
    <property type="match status" value="3"/>
</dbReference>
<keyword evidence="3" id="KW-0677">Repeat</keyword>
<keyword evidence="4" id="KW-1015">Disulfide bond</keyword>
<dbReference type="STRING" id="318479.A0A0N4UJN7"/>
<feature type="domain" description="Chitin-binding type-2" evidence="6">
    <location>
        <begin position="94"/>
        <end position="142"/>
    </location>
</feature>
<sequence>MNVPKIRVTLQEHKFHSEDFAFYSTSDYEAKINAFCEDGDLTINENDCTTYYECVHGQYQLRLCEYGTFFNPETKCCRSDYKCPKLRRSIENQQQQCNHGDVFPDENDCTKYYICIGDENERRLERRTCPKTKRFDSKLNHCVNFDYRNGLLFNRNFADDSCTESSEKDGYREDPYDNNRYYQCAQGRWIHMNCPPNLVWNPDVAVCDWKKINNNYRKYCL</sequence>
<dbReference type="InterPro" id="IPR002557">
    <property type="entry name" value="Chitin-bd_dom"/>
</dbReference>
<evidence type="ECO:0000313" key="8">
    <source>
        <dbReference type="Proteomes" id="UP000038040"/>
    </source>
</evidence>
<dbReference type="AlphaFoldDB" id="A0A0N4UJN7"/>
<dbReference type="WBParaSite" id="DME_0000788101-mRNA-1">
    <property type="protein sequence ID" value="DME_0000788101-mRNA-1"/>
    <property type="gene ID" value="DME_0000788101"/>
</dbReference>